<sequence>MSSEQGSSEQGSPGGLPLDGELAAVAARMSGLLLSRESVGSVLELIVSLAGTTITAAAGVGVTLVDPGGELTTTSASSPLVREADTLQYQLGEGPCIAALAECAPKRIDDVAAERRWPRWCAAVAGSGLRSVLTAPMATEDGCHGAIKVYATTPGAFGPIDERTLVTFAGRAAILVANTRAYERASRFSEQFKQTLRERDLIALAKGFLMGRDGVDEETAFDRLLSLARAHGRSPAEAAAGLLAPAPSGR</sequence>
<dbReference type="Gene3D" id="3.30.450.40">
    <property type="match status" value="1"/>
</dbReference>
<dbReference type="InterPro" id="IPR011006">
    <property type="entry name" value="CheY-like_superfamily"/>
</dbReference>
<dbReference type="EMBL" id="QHHU01000102">
    <property type="protein sequence ID" value="RSM35628.1"/>
    <property type="molecule type" value="Genomic_DNA"/>
</dbReference>
<keyword evidence="1" id="KW-0808">Transferase</keyword>
<dbReference type="SUPFAM" id="SSF52172">
    <property type="entry name" value="CheY-like"/>
    <property type="match status" value="1"/>
</dbReference>
<keyword evidence="7" id="KW-1185">Reference proteome</keyword>
<accession>A0A428VXW3</accession>
<dbReference type="Pfam" id="PF13185">
    <property type="entry name" value="GAF_2"/>
    <property type="match status" value="1"/>
</dbReference>
<evidence type="ECO:0000259" key="5">
    <source>
        <dbReference type="PROSITE" id="PS50921"/>
    </source>
</evidence>
<evidence type="ECO:0000313" key="6">
    <source>
        <dbReference type="EMBL" id="RSM35628.1"/>
    </source>
</evidence>
<dbReference type="Gene3D" id="1.10.10.10">
    <property type="entry name" value="Winged helix-like DNA-binding domain superfamily/Winged helix DNA-binding domain"/>
    <property type="match status" value="1"/>
</dbReference>
<proteinExistence type="predicted"/>
<dbReference type="InterPro" id="IPR012074">
    <property type="entry name" value="GAF_ANTAR"/>
</dbReference>
<dbReference type="AlphaFoldDB" id="A0A428VXW3"/>
<evidence type="ECO:0000256" key="1">
    <source>
        <dbReference type="ARBA" id="ARBA00022679"/>
    </source>
</evidence>
<evidence type="ECO:0000256" key="4">
    <source>
        <dbReference type="ARBA" id="ARBA00023163"/>
    </source>
</evidence>
<dbReference type="OrthoDB" id="3688893at2"/>
<dbReference type="SUPFAM" id="SSF55781">
    <property type="entry name" value="GAF domain-like"/>
    <property type="match status" value="1"/>
</dbReference>
<organism evidence="6 7">
    <name type="scientific">Amycolatopsis balhimycina DSM 5908</name>
    <dbReference type="NCBI Taxonomy" id="1081091"/>
    <lineage>
        <taxon>Bacteria</taxon>
        <taxon>Bacillati</taxon>
        <taxon>Actinomycetota</taxon>
        <taxon>Actinomycetes</taxon>
        <taxon>Pseudonocardiales</taxon>
        <taxon>Pseudonocardiaceae</taxon>
        <taxon>Amycolatopsis</taxon>
    </lineage>
</organism>
<dbReference type="SMART" id="SM00065">
    <property type="entry name" value="GAF"/>
    <property type="match status" value="1"/>
</dbReference>
<keyword evidence="4" id="KW-0804">Transcription</keyword>
<dbReference type="RefSeq" id="WP_020646954.1">
    <property type="nucleotide sequence ID" value="NZ_QHHU01000102.1"/>
</dbReference>
<dbReference type="SMART" id="SM01012">
    <property type="entry name" value="ANTAR"/>
    <property type="match status" value="1"/>
</dbReference>
<dbReference type="Proteomes" id="UP000286716">
    <property type="component" value="Unassembled WGS sequence"/>
</dbReference>
<feature type="domain" description="ANTAR" evidence="5">
    <location>
        <begin position="182"/>
        <end position="243"/>
    </location>
</feature>
<dbReference type="GO" id="GO:0016301">
    <property type="term" value="F:kinase activity"/>
    <property type="evidence" value="ECO:0007669"/>
    <property type="project" value="UniProtKB-KW"/>
</dbReference>
<dbReference type="GO" id="GO:0003723">
    <property type="term" value="F:RNA binding"/>
    <property type="evidence" value="ECO:0007669"/>
    <property type="project" value="InterPro"/>
</dbReference>
<evidence type="ECO:0000256" key="2">
    <source>
        <dbReference type="ARBA" id="ARBA00022777"/>
    </source>
</evidence>
<evidence type="ECO:0000313" key="7">
    <source>
        <dbReference type="Proteomes" id="UP000286716"/>
    </source>
</evidence>
<dbReference type="InterPro" id="IPR005561">
    <property type="entry name" value="ANTAR"/>
</dbReference>
<gene>
    <name evidence="6" type="ORF">DMA12_43690</name>
</gene>
<dbReference type="Pfam" id="PF03861">
    <property type="entry name" value="ANTAR"/>
    <property type="match status" value="1"/>
</dbReference>
<dbReference type="PROSITE" id="PS50921">
    <property type="entry name" value="ANTAR"/>
    <property type="match status" value="1"/>
</dbReference>
<dbReference type="InterPro" id="IPR036388">
    <property type="entry name" value="WH-like_DNA-bd_sf"/>
</dbReference>
<name>A0A428VXW3_AMYBA</name>
<dbReference type="PIRSF" id="PIRSF036625">
    <property type="entry name" value="GAF_ANTAR"/>
    <property type="match status" value="1"/>
</dbReference>
<comment type="caution">
    <text evidence="6">The sequence shown here is derived from an EMBL/GenBank/DDBJ whole genome shotgun (WGS) entry which is preliminary data.</text>
</comment>
<evidence type="ECO:0000256" key="3">
    <source>
        <dbReference type="ARBA" id="ARBA00023015"/>
    </source>
</evidence>
<dbReference type="InterPro" id="IPR029016">
    <property type="entry name" value="GAF-like_dom_sf"/>
</dbReference>
<keyword evidence="3" id="KW-0805">Transcription regulation</keyword>
<reference evidence="6 7" key="1">
    <citation type="submission" date="2018-05" db="EMBL/GenBank/DDBJ databases">
        <title>Evolution of GPA BGCs.</title>
        <authorList>
            <person name="Waglechner N."/>
            <person name="Wright G.D."/>
        </authorList>
    </citation>
    <scope>NUCLEOTIDE SEQUENCE [LARGE SCALE GENOMIC DNA]</scope>
    <source>
        <strain evidence="6 7">DSM 5908</strain>
    </source>
</reference>
<dbReference type="InterPro" id="IPR003018">
    <property type="entry name" value="GAF"/>
</dbReference>
<keyword evidence="2" id="KW-0418">Kinase</keyword>
<protein>
    <submittedName>
        <fullName evidence="6">ANTAR domain-containing protein</fullName>
    </submittedName>
</protein>